<dbReference type="EMBL" id="OU963914">
    <property type="protein sequence ID" value="CAH0402613.1"/>
    <property type="molecule type" value="Genomic_DNA"/>
</dbReference>
<reference evidence="3" key="1">
    <citation type="submission" date="2021-12" db="EMBL/GenBank/DDBJ databases">
        <authorList>
            <person name="King R."/>
        </authorList>
    </citation>
    <scope>NUCLEOTIDE SEQUENCE</scope>
</reference>
<dbReference type="InterPro" id="IPR002347">
    <property type="entry name" value="SDR_fam"/>
</dbReference>
<protein>
    <recommendedName>
        <fullName evidence="2">Ketoreductase domain-containing protein</fullName>
    </recommendedName>
</protein>
<dbReference type="Proteomes" id="UP001153292">
    <property type="component" value="Chromosome 21"/>
</dbReference>
<dbReference type="Pfam" id="PF13561">
    <property type="entry name" value="adh_short_C2"/>
    <property type="match status" value="1"/>
</dbReference>
<gene>
    <name evidence="3" type="ORF">CHILSU_LOCUS5859</name>
</gene>
<dbReference type="NCBIfam" id="NF005559">
    <property type="entry name" value="PRK07231.1"/>
    <property type="match status" value="1"/>
</dbReference>
<dbReference type="Gene3D" id="3.40.50.720">
    <property type="entry name" value="NAD(P)-binding Rossmann-like Domain"/>
    <property type="match status" value="1"/>
</dbReference>
<dbReference type="InterPro" id="IPR020904">
    <property type="entry name" value="Sc_DH/Rdtase_CS"/>
</dbReference>
<feature type="domain" description="Ketoreductase" evidence="2">
    <location>
        <begin position="6"/>
        <end position="185"/>
    </location>
</feature>
<evidence type="ECO:0000259" key="2">
    <source>
        <dbReference type="SMART" id="SM00822"/>
    </source>
</evidence>
<dbReference type="PROSITE" id="PS00061">
    <property type="entry name" value="ADH_SHORT"/>
    <property type="match status" value="1"/>
</dbReference>
<keyword evidence="1" id="KW-0560">Oxidoreductase</keyword>
<accession>A0ABN8B8C5</accession>
<dbReference type="PANTHER" id="PTHR43975:SF2">
    <property type="entry name" value="EG:BACR7A4.14 PROTEIN-RELATED"/>
    <property type="match status" value="1"/>
</dbReference>
<evidence type="ECO:0000256" key="1">
    <source>
        <dbReference type="ARBA" id="ARBA00023002"/>
    </source>
</evidence>
<dbReference type="SUPFAM" id="SSF51735">
    <property type="entry name" value="NAD(P)-binding Rossmann-fold domains"/>
    <property type="match status" value="1"/>
</dbReference>
<dbReference type="InterPro" id="IPR057326">
    <property type="entry name" value="KR_dom"/>
</dbReference>
<name>A0ABN8B8C5_CHISP</name>
<evidence type="ECO:0000313" key="3">
    <source>
        <dbReference type="EMBL" id="CAH0402613.1"/>
    </source>
</evidence>
<organism evidence="3 4">
    <name type="scientific">Chilo suppressalis</name>
    <name type="common">Asiatic rice borer moth</name>
    <dbReference type="NCBI Taxonomy" id="168631"/>
    <lineage>
        <taxon>Eukaryota</taxon>
        <taxon>Metazoa</taxon>
        <taxon>Ecdysozoa</taxon>
        <taxon>Arthropoda</taxon>
        <taxon>Hexapoda</taxon>
        <taxon>Insecta</taxon>
        <taxon>Pterygota</taxon>
        <taxon>Neoptera</taxon>
        <taxon>Endopterygota</taxon>
        <taxon>Lepidoptera</taxon>
        <taxon>Glossata</taxon>
        <taxon>Ditrysia</taxon>
        <taxon>Pyraloidea</taxon>
        <taxon>Crambidae</taxon>
        <taxon>Crambinae</taxon>
        <taxon>Chilo</taxon>
    </lineage>
</organism>
<dbReference type="PRINTS" id="PR00080">
    <property type="entry name" value="SDRFAMILY"/>
</dbReference>
<dbReference type="PANTHER" id="PTHR43975">
    <property type="entry name" value="ZGC:101858"/>
    <property type="match status" value="1"/>
</dbReference>
<proteinExistence type="predicted"/>
<dbReference type="SMART" id="SM00822">
    <property type="entry name" value="PKS_KR"/>
    <property type="match status" value="1"/>
</dbReference>
<sequence length="252" mass="26397">MRFQDKVVIVTGASSGIGAAAAKLLTEEGASVVMVGRNKEKLAAVEAQCAALGNAPLVIQADVANDDDAKRIINETIEKYGKLDVLVNNAGVARYGNISDGSIMKTYDEVLNINLRATVHLTSLAAQHLVKTKGNIVNISSIAGTVPLPSSVAYCVSKAGMNHFTRGAALELAPHGVRVNAISPGPVHTDIMVNSGIEVDVTRVNRIRDFTALGRISQPEEVADLIAFLASDTAKGITGSDFVTDNGAIVKH</sequence>
<keyword evidence="4" id="KW-1185">Reference proteome</keyword>
<dbReference type="InterPro" id="IPR036291">
    <property type="entry name" value="NAD(P)-bd_dom_sf"/>
</dbReference>
<dbReference type="PRINTS" id="PR00081">
    <property type="entry name" value="GDHRDH"/>
</dbReference>
<evidence type="ECO:0000313" key="4">
    <source>
        <dbReference type="Proteomes" id="UP001153292"/>
    </source>
</evidence>